<reference evidence="1 2" key="1">
    <citation type="journal article" date="2018" name="Nat. Ecol. Evol.">
        <title>Pezizomycetes genomes reveal the molecular basis of ectomycorrhizal truffle lifestyle.</title>
        <authorList>
            <person name="Murat C."/>
            <person name="Payen T."/>
            <person name="Noel B."/>
            <person name="Kuo A."/>
            <person name="Morin E."/>
            <person name="Chen J."/>
            <person name="Kohler A."/>
            <person name="Krizsan K."/>
            <person name="Balestrini R."/>
            <person name="Da Silva C."/>
            <person name="Montanini B."/>
            <person name="Hainaut M."/>
            <person name="Levati E."/>
            <person name="Barry K.W."/>
            <person name="Belfiori B."/>
            <person name="Cichocki N."/>
            <person name="Clum A."/>
            <person name="Dockter R.B."/>
            <person name="Fauchery L."/>
            <person name="Guy J."/>
            <person name="Iotti M."/>
            <person name="Le Tacon F."/>
            <person name="Lindquist E.A."/>
            <person name="Lipzen A."/>
            <person name="Malagnac F."/>
            <person name="Mello A."/>
            <person name="Molinier V."/>
            <person name="Miyauchi S."/>
            <person name="Poulain J."/>
            <person name="Riccioni C."/>
            <person name="Rubini A."/>
            <person name="Sitrit Y."/>
            <person name="Splivallo R."/>
            <person name="Traeger S."/>
            <person name="Wang M."/>
            <person name="Zifcakova L."/>
            <person name="Wipf D."/>
            <person name="Zambonelli A."/>
            <person name="Paolocci F."/>
            <person name="Nowrousian M."/>
            <person name="Ottonello S."/>
            <person name="Baldrian P."/>
            <person name="Spatafora J.W."/>
            <person name="Henrissat B."/>
            <person name="Nagy L.G."/>
            <person name="Aury J.M."/>
            <person name="Wincker P."/>
            <person name="Grigoriev I.V."/>
            <person name="Bonfante P."/>
            <person name="Martin F.M."/>
        </authorList>
    </citation>
    <scope>NUCLEOTIDE SEQUENCE [LARGE SCALE GENOMIC DNA]</scope>
    <source>
        <strain evidence="1 2">CCBAS932</strain>
    </source>
</reference>
<dbReference type="AlphaFoldDB" id="A0A3N4KE72"/>
<dbReference type="InParanoid" id="A0A3N4KE72"/>
<dbReference type="OrthoDB" id="5495935at2759"/>
<evidence type="ECO:0000313" key="2">
    <source>
        <dbReference type="Proteomes" id="UP000277580"/>
    </source>
</evidence>
<dbReference type="EMBL" id="ML119237">
    <property type="protein sequence ID" value="RPB06691.1"/>
    <property type="molecule type" value="Genomic_DNA"/>
</dbReference>
<name>A0A3N4KE72_9PEZI</name>
<keyword evidence="2" id="KW-1185">Reference proteome</keyword>
<gene>
    <name evidence="1" type="ORF">P167DRAFT_550348</name>
</gene>
<organism evidence="1 2">
    <name type="scientific">Morchella conica CCBAS932</name>
    <dbReference type="NCBI Taxonomy" id="1392247"/>
    <lineage>
        <taxon>Eukaryota</taxon>
        <taxon>Fungi</taxon>
        <taxon>Dikarya</taxon>
        <taxon>Ascomycota</taxon>
        <taxon>Pezizomycotina</taxon>
        <taxon>Pezizomycetes</taxon>
        <taxon>Pezizales</taxon>
        <taxon>Morchellaceae</taxon>
        <taxon>Morchella</taxon>
    </lineage>
</organism>
<evidence type="ECO:0008006" key="3">
    <source>
        <dbReference type="Google" id="ProtNLM"/>
    </source>
</evidence>
<evidence type="ECO:0000313" key="1">
    <source>
        <dbReference type="EMBL" id="RPB06691.1"/>
    </source>
</evidence>
<accession>A0A3N4KE72</accession>
<protein>
    <recommendedName>
        <fullName evidence="3">Reverse transcriptase zinc-binding domain-containing protein</fullName>
    </recommendedName>
</protein>
<sequence>MLTYGANTLTPTSALKPMITFWNSVLRWATGCFRATNRKVLWAEANTPPLDLYLHYLKCKYAIRILRASPLGNPVTGRTSPSFQTISTHRTYSHTQLLKGLPNPPKKWNSTAIKGVAHLPIELLASLLLPLIEGGIAPARMNLHAKTQLLINWQHFYPPPEYYPHPLSTTPLPFNDLHKFIATRIHQFRSGKSYLRAQKTWMTAHLSSKCERCNAAEETPEHAILHCPALAPNRHGPLQTITSLNDIWNDQNLTIALGAFIAVTKVGYPRSAPPSPLATGSTTMSTLTSIPTTSSSYPLAGPIPAIYAS</sequence>
<dbReference type="Proteomes" id="UP000277580">
    <property type="component" value="Unassembled WGS sequence"/>
</dbReference>
<proteinExistence type="predicted"/>